<evidence type="ECO:0000313" key="1">
    <source>
        <dbReference type="EMBL" id="MBM6877872.1"/>
    </source>
</evidence>
<evidence type="ECO:0000313" key="2">
    <source>
        <dbReference type="Proteomes" id="UP000729290"/>
    </source>
</evidence>
<reference evidence="1 2" key="1">
    <citation type="journal article" date="2021" name="Sci. Rep.">
        <title>The distribution of antibiotic resistance genes in chicken gut microbiota commensals.</title>
        <authorList>
            <person name="Juricova H."/>
            <person name="Matiasovicova J."/>
            <person name="Kubasova T."/>
            <person name="Cejkova D."/>
            <person name="Rychlik I."/>
        </authorList>
    </citation>
    <scope>NUCLEOTIDE SEQUENCE [LARGE SCALE GENOMIC DNA]</scope>
    <source>
        <strain evidence="1 2">An431b</strain>
    </source>
</reference>
<name>A0ABS2GB92_9FIRM</name>
<accession>A0ABS2GB92</accession>
<organism evidence="1 2">
    <name type="scientific">Anaerotignum lactatifermentans</name>
    <dbReference type="NCBI Taxonomy" id="160404"/>
    <lineage>
        <taxon>Bacteria</taxon>
        <taxon>Bacillati</taxon>
        <taxon>Bacillota</taxon>
        <taxon>Clostridia</taxon>
        <taxon>Lachnospirales</taxon>
        <taxon>Anaerotignaceae</taxon>
        <taxon>Anaerotignum</taxon>
    </lineage>
</organism>
<protein>
    <recommendedName>
        <fullName evidence="3">Phage major capsid protein</fullName>
    </recommendedName>
</protein>
<dbReference type="Proteomes" id="UP000729290">
    <property type="component" value="Unassembled WGS sequence"/>
</dbReference>
<evidence type="ECO:0008006" key="3">
    <source>
        <dbReference type="Google" id="ProtNLM"/>
    </source>
</evidence>
<dbReference type="EMBL" id="JACSNV010000008">
    <property type="protein sequence ID" value="MBM6877872.1"/>
    <property type="molecule type" value="Genomic_DNA"/>
</dbReference>
<dbReference type="RefSeq" id="WP_205132706.1">
    <property type="nucleotide sequence ID" value="NZ_JACSNT010000002.1"/>
</dbReference>
<dbReference type="Pfam" id="PF25209">
    <property type="entry name" value="Phage_capsid_4"/>
    <property type="match status" value="1"/>
</dbReference>
<comment type="caution">
    <text evidence="1">The sequence shown here is derived from an EMBL/GenBank/DDBJ whole genome shotgun (WGS) entry which is preliminary data.</text>
</comment>
<gene>
    <name evidence="1" type="ORF">H9X83_06825</name>
</gene>
<proteinExistence type="predicted"/>
<keyword evidence="2" id="KW-1185">Reference proteome</keyword>
<sequence length="336" mass="37289">MAGIIYSEGSGLNNSIIGKQLAPIRAVLNENAEAFENKSMIKELFYMDKSKHFAEHYTSETALGLFQDVGEGGKGPVNGFQEGFGKTIEPFVWKNNFVVTKEMLDDALFGKIKSRANAFMTSYGRTREMFAAAMLAGGINKKTVIWGKSYDTTGADGVELFSKSHPSATMGTKFLQSNIFKAAFSTSIMDQVQENMQSFCDDDKNLLALAPDTIIIPNNAKQKRDILAAIGSELDPNTNNNAMNFQCGLWNLLIWPYLPKTLGGQPYFMMADKQFLQDYMCMPWIERKPLEISNYKDENTDDIVYKGYARYGAGFNNWRGIAICGAGLTNGTELTA</sequence>